<dbReference type="FunFam" id="3.40.50.2020:FF:000020">
    <property type="entry name" value="Bifunctional protein PyrR"/>
    <property type="match status" value="1"/>
</dbReference>
<evidence type="ECO:0000256" key="6">
    <source>
        <dbReference type="ARBA" id="ARBA00023163"/>
    </source>
</evidence>
<organism evidence="12 13">
    <name type="scientific">Virgibacillus necropolis</name>
    <dbReference type="NCBI Taxonomy" id="163877"/>
    <lineage>
        <taxon>Bacteria</taxon>
        <taxon>Bacillati</taxon>
        <taxon>Bacillota</taxon>
        <taxon>Bacilli</taxon>
        <taxon>Bacillales</taxon>
        <taxon>Bacillaceae</taxon>
        <taxon>Virgibacillus</taxon>
    </lineage>
</organism>
<sequence>MEKTVVLDQPAINRALTRIAHEIVEKNKGGENLVLIGIKTRGVPITKRLQDKIKQIENVTVPIGELDITLYRDDLQKNTPTNEPEVKDTNIDVDLTNKNIILIDDVLFTGRTVRAAMDAVMDIGRPSQIQLAVLIDRGHRELPIRADYVGKNIPTSDEEVIVVQLDETDQLDQVSIYGK</sequence>
<accession>A0A221MIH2</accession>
<feature type="domain" description="Phosphoribosyltransferase" evidence="11">
    <location>
        <begin position="6"/>
        <end position="167"/>
    </location>
</feature>
<keyword evidence="4 10" id="KW-0808">Transferase</keyword>
<dbReference type="GO" id="GO:0004845">
    <property type="term" value="F:uracil phosphoribosyltransferase activity"/>
    <property type="evidence" value="ECO:0007669"/>
    <property type="project" value="UniProtKB-UniRule"/>
</dbReference>
<comment type="subunit">
    <text evidence="9 10">Homodimer and homohexamer; in equilibrium.</text>
</comment>
<comment type="catalytic activity">
    <reaction evidence="10">
        <text>UMP + diphosphate = 5-phospho-alpha-D-ribose 1-diphosphate + uracil</text>
        <dbReference type="Rhea" id="RHEA:13017"/>
        <dbReference type="ChEBI" id="CHEBI:17568"/>
        <dbReference type="ChEBI" id="CHEBI:33019"/>
        <dbReference type="ChEBI" id="CHEBI:57865"/>
        <dbReference type="ChEBI" id="CHEBI:58017"/>
        <dbReference type="EC" id="2.4.2.9"/>
    </reaction>
</comment>
<dbReference type="EMBL" id="CP022437">
    <property type="protein sequence ID" value="ASN07392.1"/>
    <property type="molecule type" value="Genomic_DNA"/>
</dbReference>
<dbReference type="GO" id="GO:0003723">
    <property type="term" value="F:RNA binding"/>
    <property type="evidence" value="ECO:0007669"/>
    <property type="project" value="UniProtKB-UniRule"/>
</dbReference>
<dbReference type="InterPro" id="IPR023050">
    <property type="entry name" value="PyrR"/>
</dbReference>
<dbReference type="Proteomes" id="UP000204391">
    <property type="component" value="Chromosome"/>
</dbReference>
<protein>
    <recommendedName>
        <fullName evidence="10">Bifunctional protein PyrR</fullName>
    </recommendedName>
    <domain>
        <recommendedName>
            <fullName evidence="10">Pyrimidine operon regulatory protein</fullName>
        </recommendedName>
    </domain>
    <domain>
        <recommendedName>
            <fullName evidence="10">Uracil phosphoribosyltransferase</fullName>
            <shortName evidence="10">UPRTase</shortName>
            <ecNumber evidence="10">2.4.2.9</ecNumber>
        </recommendedName>
    </domain>
</protein>
<dbReference type="InterPro" id="IPR029057">
    <property type="entry name" value="PRTase-like"/>
</dbReference>
<dbReference type="NCBIfam" id="NF003549">
    <property type="entry name" value="PRK05205.1-5"/>
    <property type="match status" value="1"/>
</dbReference>
<dbReference type="RefSeq" id="WP_089534385.1">
    <property type="nucleotide sequence ID" value="NZ_CP022437.1"/>
</dbReference>
<comment type="function">
    <text evidence="7 10">Regulates transcriptional attenuation of the pyrimidine nucleotide (pyr) operon by binding in a uridine-dependent manner to specific sites on pyr mRNA. This disrupts an antiterminator hairpin in the RNA and favors formation of a downstream transcription terminator, leading to a reduced expression of downstream genes.</text>
</comment>
<proteinExistence type="inferred from homology"/>
<dbReference type="NCBIfam" id="NF003547">
    <property type="entry name" value="PRK05205.1-3"/>
    <property type="match status" value="1"/>
</dbReference>
<keyword evidence="13" id="KW-1185">Reference proteome</keyword>
<dbReference type="InterPro" id="IPR000836">
    <property type="entry name" value="PRTase_dom"/>
</dbReference>
<feature type="short sequence motif" description="PRPP-binding" evidence="10">
    <location>
        <begin position="100"/>
        <end position="112"/>
    </location>
</feature>
<keyword evidence="6 10" id="KW-0804">Transcription</keyword>
<dbReference type="SUPFAM" id="SSF53271">
    <property type="entry name" value="PRTase-like"/>
    <property type="match status" value="1"/>
</dbReference>
<evidence type="ECO:0000256" key="1">
    <source>
        <dbReference type="ARBA" id="ARBA00005565"/>
    </source>
</evidence>
<dbReference type="InterPro" id="IPR050137">
    <property type="entry name" value="PyrR_bifunctional"/>
</dbReference>
<dbReference type="PANTHER" id="PTHR11608:SF0">
    <property type="entry name" value="BIFUNCTIONAL PROTEIN PYRR"/>
    <property type="match status" value="1"/>
</dbReference>
<dbReference type="HAMAP" id="MF_01219">
    <property type="entry name" value="PyrR"/>
    <property type="match status" value="1"/>
</dbReference>
<keyword evidence="3 10" id="KW-0328">Glycosyltransferase</keyword>
<dbReference type="Gene3D" id="3.40.50.2020">
    <property type="match status" value="1"/>
</dbReference>
<dbReference type="GO" id="GO:0006353">
    <property type="term" value="P:DNA-templated transcription termination"/>
    <property type="evidence" value="ECO:0007669"/>
    <property type="project" value="UniProtKB-UniRule"/>
</dbReference>
<dbReference type="OrthoDB" id="9802227at2"/>
<evidence type="ECO:0000256" key="4">
    <source>
        <dbReference type="ARBA" id="ARBA00022679"/>
    </source>
</evidence>
<dbReference type="AlphaFoldDB" id="A0A221MIH2"/>
<reference evidence="12 13" key="1">
    <citation type="journal article" date="2003" name="Int. J. Syst. Evol. Microbiol.">
        <title>Virgibacillus carmonensis sp. nov., Virgibacillus necropolis sp. nov. and Virgibacillus picturae sp. nov., three novel species isolated from deteriorated mural paintings, transfer of the species of the genus salibacillus to Virgibacillus, as Virgibacillus marismortui comb. nov. and Virgibacillus salexigens comb. nov., and emended description of the genus Virgibacillus.</title>
        <authorList>
            <person name="Heyrman J."/>
            <person name="Logan N.A."/>
            <person name="Busse H.J."/>
            <person name="Balcaen A."/>
            <person name="Lebbe L."/>
            <person name="Rodriguez-Diaz M."/>
            <person name="Swings J."/>
            <person name="De Vos P."/>
        </authorList>
    </citation>
    <scope>NUCLEOTIDE SEQUENCE [LARGE SCALE GENOMIC DNA]</scope>
    <source>
        <strain evidence="12 13">LMG 19488</strain>
    </source>
</reference>
<evidence type="ECO:0000256" key="7">
    <source>
        <dbReference type="ARBA" id="ARBA00053556"/>
    </source>
</evidence>
<keyword evidence="2 10" id="KW-0806">Transcription termination</keyword>
<evidence type="ECO:0000313" key="12">
    <source>
        <dbReference type="EMBL" id="ASN07392.1"/>
    </source>
</evidence>
<evidence type="ECO:0000256" key="9">
    <source>
        <dbReference type="ARBA" id="ARBA00063792"/>
    </source>
</evidence>
<dbReference type="NCBIfam" id="NF003548">
    <property type="entry name" value="PRK05205.1-4"/>
    <property type="match status" value="1"/>
</dbReference>
<dbReference type="PANTHER" id="PTHR11608">
    <property type="entry name" value="BIFUNCTIONAL PROTEIN PYRR"/>
    <property type="match status" value="1"/>
</dbReference>
<evidence type="ECO:0000256" key="5">
    <source>
        <dbReference type="ARBA" id="ARBA00023015"/>
    </source>
</evidence>
<keyword evidence="10" id="KW-0694">RNA-binding</keyword>
<dbReference type="CDD" id="cd06223">
    <property type="entry name" value="PRTases_typeI"/>
    <property type="match status" value="1"/>
</dbReference>
<gene>
    <name evidence="10" type="primary">pyrR</name>
    <name evidence="12" type="ORF">CFK40_12840</name>
</gene>
<evidence type="ECO:0000256" key="10">
    <source>
        <dbReference type="HAMAP-Rule" id="MF_01219"/>
    </source>
</evidence>
<evidence type="ECO:0000256" key="8">
    <source>
        <dbReference type="ARBA" id="ARBA00056018"/>
    </source>
</evidence>
<dbReference type="Pfam" id="PF00156">
    <property type="entry name" value="Pribosyltran"/>
    <property type="match status" value="1"/>
</dbReference>
<dbReference type="EC" id="2.4.2.9" evidence="10"/>
<evidence type="ECO:0000256" key="3">
    <source>
        <dbReference type="ARBA" id="ARBA00022676"/>
    </source>
</evidence>
<comment type="function">
    <text evidence="8 10">Also displays a weak uracil phosphoribosyltransferase activity which is not physiologically significant.</text>
</comment>
<comment type="similarity">
    <text evidence="1 10">Belongs to the purine/pyrimidine phosphoribosyltransferase family. PyrR subfamily.</text>
</comment>
<name>A0A221MIH2_9BACI</name>
<dbReference type="KEGG" id="vne:CFK40_12840"/>
<evidence type="ECO:0000313" key="13">
    <source>
        <dbReference type="Proteomes" id="UP000204391"/>
    </source>
</evidence>
<keyword evidence="5 10" id="KW-0805">Transcription regulation</keyword>
<evidence type="ECO:0000259" key="11">
    <source>
        <dbReference type="Pfam" id="PF00156"/>
    </source>
</evidence>
<evidence type="ECO:0000256" key="2">
    <source>
        <dbReference type="ARBA" id="ARBA00022472"/>
    </source>
</evidence>